<evidence type="ECO:0000256" key="1">
    <source>
        <dbReference type="SAM" id="Phobius"/>
    </source>
</evidence>
<feature type="transmembrane region" description="Helical" evidence="1">
    <location>
        <begin position="141"/>
        <end position="160"/>
    </location>
</feature>
<feature type="transmembrane region" description="Helical" evidence="1">
    <location>
        <begin position="333"/>
        <end position="352"/>
    </location>
</feature>
<evidence type="ECO:0000313" key="3">
    <source>
        <dbReference type="Proteomes" id="UP001158066"/>
    </source>
</evidence>
<dbReference type="RefSeq" id="WP_283410505.1">
    <property type="nucleotide sequence ID" value="NZ_FXUF01000017.1"/>
</dbReference>
<feature type="transmembrane region" description="Helical" evidence="1">
    <location>
        <begin position="212"/>
        <end position="233"/>
    </location>
</feature>
<feature type="transmembrane region" description="Helical" evidence="1">
    <location>
        <begin position="28"/>
        <end position="48"/>
    </location>
</feature>
<comment type="caution">
    <text evidence="2">The sequence shown here is derived from an EMBL/GenBank/DDBJ whole genome shotgun (WGS) entry which is preliminary data.</text>
</comment>
<dbReference type="GO" id="GO:0016020">
    <property type="term" value="C:membrane"/>
    <property type="evidence" value="ECO:0007669"/>
    <property type="project" value="InterPro"/>
</dbReference>
<dbReference type="InterPro" id="IPR007820">
    <property type="entry name" value="AbrB_fam"/>
</dbReference>
<evidence type="ECO:0008006" key="4">
    <source>
        <dbReference type="Google" id="ProtNLM"/>
    </source>
</evidence>
<keyword evidence="3" id="KW-1185">Reference proteome</keyword>
<feature type="transmembrane region" description="Helical" evidence="1">
    <location>
        <begin position="83"/>
        <end position="103"/>
    </location>
</feature>
<dbReference type="GO" id="GO:0010468">
    <property type="term" value="P:regulation of gene expression"/>
    <property type="evidence" value="ECO:0007669"/>
    <property type="project" value="InterPro"/>
</dbReference>
<evidence type="ECO:0000313" key="2">
    <source>
        <dbReference type="EMBL" id="SMP68467.1"/>
    </source>
</evidence>
<dbReference type="PIRSF" id="PIRSF038991">
    <property type="entry name" value="Protein_AbrB"/>
    <property type="match status" value="1"/>
</dbReference>
<sequence length="355" mass="38691">MKELLIYPALAGVGYTGYRAFKRGSIPAAAMLGSMLLVAVTLGFGVPWPDLPLWTRQFFQIIIGTMIGSRFSRELLRVLKKLVAPAVLVAVWMVMTGLLNGYVLARVSPLDSATALISATPGGLAEMTILAFSYHMDASKVAFFHSLRIILVYATIPMTMKWFQAHPPAFQREDASATLIHLSDAQTAPLPWYSLPVLRGILLGIVGGTLGYYLGLPAGGMLGALLLIASLRIAGFQMPAPPPQIVTFAQIGMGVVLGLTFNQPFMHYLKALWLPLLVISVMQLLSGFLLAYFIHRIFRWDLLTALCACSPAGLSQMSAIALELDADPVKVSLMHLVRLLAIVLVIPFFLSYQFL</sequence>
<keyword evidence="1" id="KW-0472">Membrane</keyword>
<dbReference type="EMBL" id="FXUF01000017">
    <property type="protein sequence ID" value="SMP68467.1"/>
    <property type="molecule type" value="Genomic_DNA"/>
</dbReference>
<dbReference type="Proteomes" id="UP001158066">
    <property type="component" value="Unassembled WGS sequence"/>
</dbReference>
<dbReference type="AlphaFoldDB" id="A0AA45WYD4"/>
<feature type="transmembrane region" description="Helical" evidence="1">
    <location>
        <begin position="54"/>
        <end position="71"/>
    </location>
</feature>
<name>A0AA45WYD4_9CLOT</name>
<organism evidence="2 3">
    <name type="scientific">Anoxynatronum buryatiense</name>
    <dbReference type="NCBI Taxonomy" id="489973"/>
    <lineage>
        <taxon>Bacteria</taxon>
        <taxon>Bacillati</taxon>
        <taxon>Bacillota</taxon>
        <taxon>Clostridia</taxon>
        <taxon>Eubacteriales</taxon>
        <taxon>Clostridiaceae</taxon>
        <taxon>Anoxynatronum</taxon>
    </lineage>
</organism>
<dbReference type="Pfam" id="PF05145">
    <property type="entry name" value="AbrB"/>
    <property type="match status" value="1"/>
</dbReference>
<dbReference type="InterPro" id="IPR017516">
    <property type="entry name" value="AbrB_dup"/>
</dbReference>
<feature type="transmembrane region" description="Helical" evidence="1">
    <location>
        <begin position="245"/>
        <end position="266"/>
    </location>
</feature>
<accession>A0AA45WYD4</accession>
<feature type="transmembrane region" description="Helical" evidence="1">
    <location>
        <begin position="115"/>
        <end position="134"/>
    </location>
</feature>
<dbReference type="NCBIfam" id="TIGR03082">
    <property type="entry name" value="Gneg_AbrB_dup"/>
    <property type="match status" value="2"/>
</dbReference>
<feature type="transmembrane region" description="Helical" evidence="1">
    <location>
        <begin position="302"/>
        <end position="321"/>
    </location>
</feature>
<keyword evidence="1" id="KW-0812">Transmembrane</keyword>
<dbReference type="PANTHER" id="PTHR38457">
    <property type="entry name" value="REGULATOR ABRB-RELATED"/>
    <property type="match status" value="1"/>
</dbReference>
<dbReference type="PANTHER" id="PTHR38457:SF1">
    <property type="entry name" value="REGULATOR ABRB-RELATED"/>
    <property type="match status" value="1"/>
</dbReference>
<feature type="transmembrane region" description="Helical" evidence="1">
    <location>
        <begin position="272"/>
        <end position="295"/>
    </location>
</feature>
<protein>
    <recommendedName>
        <fullName evidence="4">Ammonia monooxygenase</fullName>
    </recommendedName>
</protein>
<keyword evidence="1" id="KW-1133">Transmembrane helix</keyword>
<gene>
    <name evidence="2" type="ORF">SAMN06296020_11710</name>
</gene>
<reference evidence="2" key="1">
    <citation type="submission" date="2017-05" db="EMBL/GenBank/DDBJ databases">
        <authorList>
            <person name="Varghese N."/>
            <person name="Submissions S."/>
        </authorList>
    </citation>
    <scope>NUCLEOTIDE SEQUENCE</scope>
    <source>
        <strain evidence="2">Su22</strain>
    </source>
</reference>
<proteinExistence type="predicted"/>